<feature type="signal peptide" evidence="1">
    <location>
        <begin position="1"/>
        <end position="22"/>
    </location>
</feature>
<dbReference type="Proteomes" id="UP000033035">
    <property type="component" value="Unassembled WGS sequence"/>
</dbReference>
<evidence type="ECO:0008006" key="4">
    <source>
        <dbReference type="Google" id="ProtNLM"/>
    </source>
</evidence>
<dbReference type="PATRIC" id="fig|1203610.3.peg.2982"/>
<dbReference type="STRING" id="1203610.HMPREF1536_02914"/>
<dbReference type="SUPFAM" id="SSF48208">
    <property type="entry name" value="Six-hairpin glycosidases"/>
    <property type="match status" value="1"/>
</dbReference>
<organism evidence="2 3">
    <name type="scientific">Parabacteroides gordonii MS-1 = DSM 23371</name>
    <dbReference type="NCBI Taxonomy" id="1203610"/>
    <lineage>
        <taxon>Bacteria</taxon>
        <taxon>Pseudomonadati</taxon>
        <taxon>Bacteroidota</taxon>
        <taxon>Bacteroidia</taxon>
        <taxon>Bacteroidales</taxon>
        <taxon>Tannerellaceae</taxon>
        <taxon>Parabacteroides</taxon>
    </lineage>
</organism>
<accession>A0A0F5JD52</accession>
<evidence type="ECO:0000313" key="2">
    <source>
        <dbReference type="EMBL" id="KKB55445.1"/>
    </source>
</evidence>
<keyword evidence="1" id="KW-0732">Signal</keyword>
<evidence type="ECO:0000256" key="1">
    <source>
        <dbReference type="SAM" id="SignalP"/>
    </source>
</evidence>
<comment type="caution">
    <text evidence="2">The sequence shown here is derived from an EMBL/GenBank/DDBJ whole genome shotgun (WGS) entry which is preliminary data.</text>
</comment>
<dbReference type="RefSeq" id="WP_199884258.1">
    <property type="nucleotide sequence ID" value="NZ_KE386764.1"/>
</dbReference>
<proteinExistence type="predicted"/>
<evidence type="ECO:0000313" key="3">
    <source>
        <dbReference type="Proteomes" id="UP000033035"/>
    </source>
</evidence>
<dbReference type="InterPro" id="IPR008928">
    <property type="entry name" value="6-hairpin_glycosidase_sf"/>
</dbReference>
<keyword evidence="3" id="KW-1185">Reference proteome</keyword>
<dbReference type="GO" id="GO:0005975">
    <property type="term" value="P:carbohydrate metabolic process"/>
    <property type="evidence" value="ECO:0007669"/>
    <property type="project" value="InterPro"/>
</dbReference>
<dbReference type="AlphaFoldDB" id="A0A0F5JD52"/>
<sequence>MIKVRTGLAILLSGSMMTIASAQSLKSISGDIVPFISSFDETQLKDKISLSLKDGERVKTGSGEEWNLSVHTQNVPGEPDATDYKLTWTLEKGNAQSIGVGVDFPFKDWSVDNYVFVPAIVYDGNRFDVKDVGYPPYWYEKSEWRKDMPTTTTVQPTLGKKGSSAAKIELTTGNASTPLMAFYAPDKGKGWMVQTTQGNINGNHGLTITENGTKTESVFTITSPAVREKRAIISGFAESGDKAADYKQGDAVSIRFRVYTFPAKSLSDLYQRFLKARKGYNVVNRKEELPFSEAWKLVNNLYQTERWDDEIDMYWLSKVGANTSWNFIWQLGWVGGGQNTLPIMMKGGQTGKERAKKNIEVIVSKSQARSGFFNAYGNGKDFVSFGYGSPLKNNESLVRSQGDWLYMALRQFHYMESEGEVVPSHWKSALQKQADAFVHLWDREGQFGHFVDVETGDICIGNSTAGAIVCGGLALASQVYSNPKYLEVAKQAGRKYYTDYVRKGYTTGGPGEILSTPDSESAFGLFEAYMALYEATGEKEWLEYMSELLPICASWTVSYDFNFPSQSEMGKIDARSCGAVWASVANKHGAPGICTWSGDCLLKYYRATGDKYALELLTDIAHGVPQYISREDQPIGEMPPGGSCERVNLSDWEGKNNVGGSIFDSCSWVEAAIALTMTQLPGIYLQPDKDVLVVFDNIHAEKVKVEKGRYVLRLTNPTRFPAEVTIFSETAEEAKKPLSGFSGKEKQTISLRSGEVKEVVLTII</sequence>
<gene>
    <name evidence="2" type="ORF">HMPREF1536_02914</name>
</gene>
<feature type="chain" id="PRO_5002489108" description="Alpha-L-rhamnosidase six-hairpin glycosidase domain-containing protein" evidence="1">
    <location>
        <begin position="23"/>
        <end position="764"/>
    </location>
</feature>
<name>A0A0F5JD52_9BACT</name>
<dbReference type="HOGENOM" id="CLU_409837_0_0_10"/>
<dbReference type="EMBL" id="AQHW01000015">
    <property type="protein sequence ID" value="KKB55445.1"/>
    <property type="molecule type" value="Genomic_DNA"/>
</dbReference>
<reference evidence="2 3" key="1">
    <citation type="submission" date="2013-04" db="EMBL/GenBank/DDBJ databases">
        <title>The Genome Sequence of Parabacteroides gordonii DSM 23371.</title>
        <authorList>
            <consortium name="The Broad Institute Genomics Platform"/>
            <person name="Earl A."/>
            <person name="Ward D."/>
            <person name="Feldgarden M."/>
            <person name="Gevers D."/>
            <person name="Martens E."/>
            <person name="Sakamoto M."/>
            <person name="Benno Y."/>
            <person name="Suzuki N."/>
            <person name="Matsunaga N."/>
            <person name="Koshihara K."/>
            <person name="Seki M."/>
            <person name="Komiya H."/>
            <person name="Walker B."/>
            <person name="Young S."/>
            <person name="Zeng Q."/>
            <person name="Gargeya S."/>
            <person name="Fitzgerald M."/>
            <person name="Haas B."/>
            <person name="Abouelleil A."/>
            <person name="Allen A.W."/>
            <person name="Alvarado L."/>
            <person name="Arachchi H.M."/>
            <person name="Berlin A.M."/>
            <person name="Chapman S.B."/>
            <person name="Gainer-Dewar J."/>
            <person name="Goldberg J."/>
            <person name="Griggs A."/>
            <person name="Gujja S."/>
            <person name="Hansen M."/>
            <person name="Howarth C."/>
            <person name="Imamovic A."/>
            <person name="Ireland A."/>
            <person name="Larimer J."/>
            <person name="McCowan C."/>
            <person name="Murphy C."/>
            <person name="Pearson M."/>
            <person name="Poon T.W."/>
            <person name="Priest M."/>
            <person name="Roberts A."/>
            <person name="Saif S."/>
            <person name="Shea T."/>
            <person name="Sisk P."/>
            <person name="Sykes S."/>
            <person name="Wortman J."/>
            <person name="Nusbaum C."/>
            <person name="Birren B."/>
        </authorList>
    </citation>
    <scope>NUCLEOTIDE SEQUENCE [LARGE SCALE GENOMIC DNA]</scope>
    <source>
        <strain evidence="2 3">MS-1</strain>
    </source>
</reference>
<protein>
    <recommendedName>
        <fullName evidence="4">Alpha-L-rhamnosidase six-hairpin glycosidase domain-containing protein</fullName>
    </recommendedName>
</protein>